<proteinExistence type="predicted"/>
<evidence type="ECO:0000313" key="1">
    <source>
        <dbReference type="EMBL" id="MDW0108806.1"/>
    </source>
</evidence>
<keyword evidence="2" id="KW-1185">Reference proteome</keyword>
<name>A0ABU4FVW8_9BACL</name>
<sequence>MNMYSVVPNPEMTGWTVKLEDVAPEHQYESQTEAIEEAKRLAKENTPSVVKVLDHDHNVTDEMKF</sequence>
<dbReference type="Pfam" id="PF09954">
    <property type="entry name" value="DUF2188"/>
    <property type="match status" value="1"/>
</dbReference>
<dbReference type="RefSeq" id="WP_317934069.1">
    <property type="nucleotide sequence ID" value="NZ_JAUBDH010000001.1"/>
</dbReference>
<dbReference type="InterPro" id="IPR018691">
    <property type="entry name" value="DUF2188"/>
</dbReference>
<gene>
    <name evidence="1" type="ORF">QT716_01950</name>
</gene>
<evidence type="ECO:0000313" key="2">
    <source>
        <dbReference type="Proteomes" id="UP001280629"/>
    </source>
</evidence>
<comment type="caution">
    <text evidence="1">The sequence shown here is derived from an EMBL/GenBank/DDBJ whole genome shotgun (WGS) entry which is preliminary data.</text>
</comment>
<dbReference type="EMBL" id="JAUBDH010000001">
    <property type="protein sequence ID" value="MDW0108806.1"/>
    <property type="molecule type" value="Genomic_DNA"/>
</dbReference>
<reference evidence="1 2" key="1">
    <citation type="submission" date="2023-06" db="EMBL/GenBank/DDBJ databases">
        <title>Sporosarcina sp. nov., isolated from Korean traditional fermented seafood 'Jeotgal'.</title>
        <authorList>
            <person name="Yang A.-I."/>
            <person name="Shin N.-R."/>
        </authorList>
    </citation>
    <scope>NUCLEOTIDE SEQUENCE [LARGE SCALE GENOMIC DNA]</scope>
    <source>
        <strain evidence="1 2">KCTC3840</strain>
    </source>
</reference>
<protein>
    <submittedName>
        <fullName evidence="1">DUF2188 domain-containing protein</fullName>
    </submittedName>
</protein>
<dbReference type="Proteomes" id="UP001280629">
    <property type="component" value="Unassembled WGS sequence"/>
</dbReference>
<accession>A0ABU4FVW8</accession>
<organism evidence="1 2">
    <name type="scientific">Sporosarcina aquimarina</name>
    <dbReference type="NCBI Taxonomy" id="114975"/>
    <lineage>
        <taxon>Bacteria</taxon>
        <taxon>Bacillati</taxon>
        <taxon>Bacillota</taxon>
        <taxon>Bacilli</taxon>
        <taxon>Bacillales</taxon>
        <taxon>Caryophanaceae</taxon>
        <taxon>Sporosarcina</taxon>
    </lineage>
</organism>